<keyword evidence="3" id="KW-1185">Reference proteome</keyword>
<feature type="signal peptide" evidence="1">
    <location>
        <begin position="1"/>
        <end position="27"/>
    </location>
</feature>
<accession>A0A517ZA67</accession>
<dbReference type="OrthoDB" id="214006at2"/>
<organism evidence="2 3">
    <name type="scientific">Maioricimonas rarisocia</name>
    <dbReference type="NCBI Taxonomy" id="2528026"/>
    <lineage>
        <taxon>Bacteria</taxon>
        <taxon>Pseudomonadati</taxon>
        <taxon>Planctomycetota</taxon>
        <taxon>Planctomycetia</taxon>
        <taxon>Planctomycetales</taxon>
        <taxon>Planctomycetaceae</taxon>
        <taxon>Maioricimonas</taxon>
    </lineage>
</organism>
<dbReference type="Proteomes" id="UP000320496">
    <property type="component" value="Chromosome"/>
</dbReference>
<feature type="chain" id="PRO_5021799536" evidence="1">
    <location>
        <begin position="28"/>
        <end position="282"/>
    </location>
</feature>
<dbReference type="SUPFAM" id="SSF63825">
    <property type="entry name" value="YWTD domain"/>
    <property type="match status" value="1"/>
</dbReference>
<dbReference type="EC" id="2.7.11.1" evidence="2"/>
<evidence type="ECO:0000256" key="1">
    <source>
        <dbReference type="SAM" id="SignalP"/>
    </source>
</evidence>
<dbReference type="KEGG" id="mri:Mal4_37300"/>
<reference evidence="2 3" key="1">
    <citation type="submission" date="2019-02" db="EMBL/GenBank/DDBJ databases">
        <title>Deep-cultivation of Planctomycetes and their phenomic and genomic characterization uncovers novel biology.</title>
        <authorList>
            <person name="Wiegand S."/>
            <person name="Jogler M."/>
            <person name="Boedeker C."/>
            <person name="Pinto D."/>
            <person name="Vollmers J."/>
            <person name="Rivas-Marin E."/>
            <person name="Kohn T."/>
            <person name="Peeters S.H."/>
            <person name="Heuer A."/>
            <person name="Rast P."/>
            <person name="Oberbeckmann S."/>
            <person name="Bunk B."/>
            <person name="Jeske O."/>
            <person name="Meyerdierks A."/>
            <person name="Storesund J.E."/>
            <person name="Kallscheuer N."/>
            <person name="Luecker S."/>
            <person name="Lage O.M."/>
            <person name="Pohl T."/>
            <person name="Merkel B.J."/>
            <person name="Hornburger P."/>
            <person name="Mueller R.-W."/>
            <person name="Bruemmer F."/>
            <person name="Labrenz M."/>
            <person name="Spormann A.M."/>
            <person name="Op den Camp H."/>
            <person name="Overmann J."/>
            <person name="Amann R."/>
            <person name="Jetten M.S.M."/>
            <person name="Mascher T."/>
            <person name="Medema M.H."/>
            <person name="Devos D.P."/>
            <person name="Kaster A.-K."/>
            <person name="Ovreas L."/>
            <person name="Rohde M."/>
            <person name="Galperin M.Y."/>
            <person name="Jogler C."/>
        </authorList>
    </citation>
    <scope>NUCLEOTIDE SEQUENCE [LARGE SCALE GENOMIC DNA]</scope>
    <source>
        <strain evidence="2 3">Mal4</strain>
    </source>
</reference>
<keyword evidence="2" id="KW-0808">Transferase</keyword>
<proteinExistence type="predicted"/>
<gene>
    <name evidence="2" type="primary">pknD_3</name>
    <name evidence="2" type="ORF">Mal4_37300</name>
</gene>
<dbReference type="PROSITE" id="PS51257">
    <property type="entry name" value="PROKAR_LIPOPROTEIN"/>
    <property type="match status" value="1"/>
</dbReference>
<dbReference type="RefSeq" id="WP_145370572.1">
    <property type="nucleotide sequence ID" value="NZ_CP036275.1"/>
</dbReference>
<evidence type="ECO:0000313" key="2">
    <source>
        <dbReference type="EMBL" id="QDU39386.1"/>
    </source>
</evidence>
<keyword evidence="2" id="KW-0418">Kinase</keyword>
<dbReference type="AlphaFoldDB" id="A0A517ZA67"/>
<dbReference type="EMBL" id="CP036275">
    <property type="protein sequence ID" value="QDU39386.1"/>
    <property type="molecule type" value="Genomic_DNA"/>
</dbReference>
<protein>
    <submittedName>
        <fullName evidence="2">Serine/threonine-protein kinase PknD</fullName>
        <ecNumber evidence="2">2.7.11.1</ecNumber>
    </submittedName>
</protein>
<name>A0A517ZA67_9PLAN</name>
<dbReference type="InterPro" id="IPR011042">
    <property type="entry name" value="6-blade_b-propeller_TolB-like"/>
</dbReference>
<evidence type="ECO:0000313" key="3">
    <source>
        <dbReference type="Proteomes" id="UP000320496"/>
    </source>
</evidence>
<keyword evidence="1" id="KW-0732">Signal</keyword>
<sequence length="282" mass="30046" precursor="true">MSHRLHCGLLAVAVALQGLFLSTVACAQDQWVYPLDVAVGAEETRYVADRKLPGLWKLKDGTTEVLFQASRKFRTPLNAVRCVCTGPDGQLFAGDSATREVYAVSQSGELTPLTGGRIGIPISMAVDGDHLYVGDLELQRVWKVPTAGGDPEEFLVTAGPRGVAVDSEQNVWVLTPHAPQLRKIAPDGASEVIVEDAPFEFPHQVAVAKDGTAYVSDGYAKAIWKIAPGESPAKLVEGSPLDNPVGITLDGETLLVIDSRANALFRVAADGTISREFPSDGN</sequence>
<dbReference type="GO" id="GO:0004674">
    <property type="term" value="F:protein serine/threonine kinase activity"/>
    <property type="evidence" value="ECO:0007669"/>
    <property type="project" value="UniProtKB-EC"/>
</dbReference>
<dbReference type="Gene3D" id="2.120.10.30">
    <property type="entry name" value="TolB, C-terminal domain"/>
    <property type="match status" value="1"/>
</dbReference>